<accession>A0A6J6M1E9</accession>
<reference evidence="1" key="1">
    <citation type="submission" date="2020-05" db="EMBL/GenBank/DDBJ databases">
        <authorList>
            <person name="Chiriac C."/>
            <person name="Salcher M."/>
            <person name="Ghai R."/>
            <person name="Kavagutti S V."/>
        </authorList>
    </citation>
    <scope>NUCLEOTIDE SEQUENCE</scope>
</reference>
<evidence type="ECO:0000313" key="1">
    <source>
        <dbReference type="EMBL" id="CAB4667119.1"/>
    </source>
</evidence>
<sequence>MTTTLLAIGAHINGAKDPRALATCPSIVNKPKKNICGKQYLVKATAKRNSFSNPELENSGA</sequence>
<organism evidence="1">
    <name type="scientific">freshwater metagenome</name>
    <dbReference type="NCBI Taxonomy" id="449393"/>
    <lineage>
        <taxon>unclassified sequences</taxon>
        <taxon>metagenomes</taxon>
        <taxon>ecological metagenomes</taxon>
    </lineage>
</organism>
<dbReference type="AlphaFoldDB" id="A0A6J6M1E9"/>
<proteinExistence type="predicted"/>
<protein>
    <submittedName>
        <fullName evidence="1">Unannotated protein</fullName>
    </submittedName>
</protein>
<gene>
    <name evidence="1" type="ORF">UFOPK2254_01069</name>
</gene>
<name>A0A6J6M1E9_9ZZZZ</name>
<dbReference type="EMBL" id="CAEZWO010000113">
    <property type="protein sequence ID" value="CAB4667119.1"/>
    <property type="molecule type" value="Genomic_DNA"/>
</dbReference>